<feature type="compositionally biased region" description="Low complexity" evidence="1">
    <location>
        <begin position="729"/>
        <end position="741"/>
    </location>
</feature>
<feature type="compositionally biased region" description="Basic and acidic residues" evidence="1">
    <location>
        <begin position="528"/>
        <end position="542"/>
    </location>
</feature>
<feature type="compositionally biased region" description="Basic and acidic residues" evidence="1">
    <location>
        <begin position="86"/>
        <end position="96"/>
    </location>
</feature>
<feature type="region of interest" description="Disordered" evidence="1">
    <location>
        <begin position="1"/>
        <end position="37"/>
    </location>
</feature>
<evidence type="ECO:0000313" key="4">
    <source>
        <dbReference type="Proteomes" id="UP000178912"/>
    </source>
</evidence>
<feature type="compositionally biased region" description="Basic residues" evidence="1">
    <location>
        <begin position="543"/>
        <end position="555"/>
    </location>
</feature>
<feature type="compositionally biased region" description="Basic residues" evidence="1">
    <location>
        <begin position="453"/>
        <end position="466"/>
    </location>
</feature>
<protein>
    <recommendedName>
        <fullName evidence="2">DUF3824 domain-containing protein</fullName>
    </recommendedName>
</protein>
<reference evidence="4" key="1">
    <citation type="submission" date="2016-03" db="EMBL/GenBank/DDBJ databases">
        <authorList>
            <person name="Guldener U."/>
        </authorList>
    </citation>
    <scope>NUCLEOTIDE SEQUENCE [LARGE SCALE GENOMIC DNA]</scope>
    <source>
        <strain evidence="4">04CH-RAC-A.6.1</strain>
    </source>
</reference>
<dbReference type="PANTHER" id="PTHR35487:SF1">
    <property type="entry name" value="DUF3824 DOMAIN-CONTAINING PROTEIN"/>
    <property type="match status" value="1"/>
</dbReference>
<sequence length="1147" mass="129420">MPEVTRVTRSYRKGYGSDDDDRSSTVSRSRAGGDGSYRTVQRYRVAPSRADDIEIDRRSTTRLDIPHAGGERIEIDRRSERFIEPQRPRSAIDVHSARGSTFTSERYMEREPIREPERERERERTRTVVYERDRREPERRDWDRASARPWEVERDVNVRETDIVRVEKRSERREEPYELDRYTRETEYYDRPEPPPQPIIIRQRAPEPQQIIVQEAPPAPPIVLPPREQEYQIVRQTEVRQEVERPEPRRTEDEYYYRKDVREVGPARREEDFEYDRRDVAIRPRDSVSDRDYSDGEDYVVKRKVIRRERSRSGSPHHRRHLAEGALAGAGAAAILANHRNKTGDGDGHRGRNVVGGAALGAIGAEVITRARSRYRDYSRSRSRSSSRQSHRKIKTALGLAAAGLAAAAAAKYVSNRQANKEEAGRGRSRTRSVSRRRRSYDDYDSYDDDRRSRSRSKHANPKHRAASIAKAGAATAAVAGIVNHIRSKSRKRSGSRSKSRIRTGAEIAGAGLAGAAVAGLYENRKAKEDTRELDVEDDRSRDRRRSRRRSRSRARSIGVYSDPGVDPELGMVQYGTEPVYTHQETTTYQRGYDFDPALAAGGAGAAYGATKSRNRSHRRRHSRSSSSDDRRRSRSRSRSRVRNIAGAAAGTAAAAIGINQYKKRKEKKEMDRERERRRYEEEPVPEENYYARDYQDDYSPSPPHASGGSYYPQNNAFPPPPQPQPGFTQHTTTSTTQVHQEGIPAYNIPAYNPADHVNQPQIPHPDPYGYPPNIGHNVSVDDRPSDQAHFVASKSVPTPVHATSAASATPYFPPPPVAPYPDEQFTRDPFHIEEGSHINPFRDALPKTRPDLNLKQRRRTPSIPSTLTLSPFSSPPPSPSTTKPTNKSVVFAPLSPTSSRRLAAIHDTAAKTGSHTHEHDVAHPDVSPTPSDDGIIGSSALVRVPQPQPLSQAENRVQPRVRDRERDRNRNRDDPNSLVKRHRRRHRRNSDPSSDRPTQSSKHSRRRHDRHQHHSRSRSRSLSPHSSDEIEVLPDRFDRDGRPLDRYGNGWRRSERTGDAGGGPGLGGLGGLAGLLGGGKGGEGVGQTEMVEKLATGFGEVVEGKKSWKDLLRGFVAEGGDLGRGASSEDVGRGGGKRERRRRRER</sequence>
<feature type="region of interest" description="Disordered" evidence="1">
    <location>
        <begin position="911"/>
        <end position="1066"/>
    </location>
</feature>
<dbReference type="AlphaFoldDB" id="A0A1E1LPF5"/>
<feature type="compositionally biased region" description="Basic residues" evidence="1">
    <location>
        <begin position="381"/>
        <end position="394"/>
    </location>
</feature>
<evidence type="ECO:0000259" key="2">
    <source>
        <dbReference type="Pfam" id="PF12868"/>
    </source>
</evidence>
<dbReference type="Proteomes" id="UP000178912">
    <property type="component" value="Unassembled WGS sequence"/>
</dbReference>
<feature type="compositionally biased region" description="Basic residues" evidence="1">
    <location>
        <begin position="1003"/>
        <end position="1020"/>
    </location>
</feature>
<dbReference type="OrthoDB" id="3561737at2759"/>
<evidence type="ECO:0000256" key="1">
    <source>
        <dbReference type="SAM" id="MobiDB-lite"/>
    </source>
</evidence>
<feature type="domain" description="DUF3824" evidence="2">
    <location>
        <begin position="637"/>
        <end position="779"/>
    </location>
</feature>
<feature type="region of interest" description="Disordered" evidence="1">
    <location>
        <begin position="528"/>
        <end position="570"/>
    </location>
</feature>
<feature type="compositionally biased region" description="Basic residues" evidence="1">
    <location>
        <begin position="427"/>
        <end position="439"/>
    </location>
</feature>
<feature type="compositionally biased region" description="Basic residues" evidence="1">
    <location>
        <begin position="980"/>
        <end position="989"/>
    </location>
</feature>
<feature type="compositionally biased region" description="Low complexity" evidence="1">
    <location>
        <begin position="862"/>
        <end position="873"/>
    </location>
</feature>
<evidence type="ECO:0000313" key="3">
    <source>
        <dbReference type="EMBL" id="CZT12374.1"/>
    </source>
</evidence>
<feature type="region of interest" description="Disordered" evidence="1">
    <location>
        <begin position="416"/>
        <end position="472"/>
    </location>
</feature>
<accession>A0A1E1LPF5</accession>
<feature type="compositionally biased region" description="Basic residues" evidence="1">
    <location>
        <begin position="613"/>
        <end position="624"/>
    </location>
</feature>
<feature type="compositionally biased region" description="Basic and acidic residues" evidence="1">
    <location>
        <begin position="845"/>
        <end position="855"/>
    </location>
</feature>
<dbReference type="EMBL" id="FJUX01000159">
    <property type="protein sequence ID" value="CZT12374.1"/>
    <property type="molecule type" value="Genomic_DNA"/>
</dbReference>
<dbReference type="PANTHER" id="PTHR35487">
    <property type="entry name" value="DUF3824 DOMAIN-CONTAINING PROTEIN"/>
    <property type="match status" value="1"/>
</dbReference>
<name>A0A1E1LPF5_9HELO</name>
<feature type="region of interest" description="Disordered" evidence="1">
    <location>
        <begin position="1119"/>
        <end position="1147"/>
    </location>
</feature>
<feature type="region of interest" description="Disordered" evidence="1">
    <location>
        <begin position="835"/>
        <end position="896"/>
    </location>
</feature>
<keyword evidence="4" id="KW-1185">Reference proteome</keyword>
<feature type="domain" description="DUF3824" evidence="2">
    <location>
        <begin position="497"/>
        <end position="550"/>
    </location>
</feature>
<feature type="region of interest" description="Disordered" evidence="1">
    <location>
        <begin position="663"/>
        <end position="768"/>
    </location>
</feature>
<gene>
    <name evidence="3" type="ORF">RAG0_16220</name>
</gene>
<organism evidence="3 4">
    <name type="scientific">Rhynchosporium agropyri</name>
    <dbReference type="NCBI Taxonomy" id="914238"/>
    <lineage>
        <taxon>Eukaryota</taxon>
        <taxon>Fungi</taxon>
        <taxon>Dikarya</taxon>
        <taxon>Ascomycota</taxon>
        <taxon>Pezizomycotina</taxon>
        <taxon>Leotiomycetes</taxon>
        <taxon>Helotiales</taxon>
        <taxon>Ploettnerulaceae</taxon>
        <taxon>Rhynchosporium</taxon>
    </lineage>
</organism>
<feature type="compositionally biased region" description="Basic and acidic residues" evidence="1">
    <location>
        <begin position="1034"/>
        <end position="1046"/>
    </location>
</feature>
<feature type="compositionally biased region" description="Basic and acidic residues" evidence="1">
    <location>
        <begin position="961"/>
        <end position="976"/>
    </location>
</feature>
<feature type="compositionally biased region" description="Basic residues" evidence="1">
    <location>
        <begin position="486"/>
        <end position="502"/>
    </location>
</feature>
<feature type="compositionally biased region" description="Basic and acidic residues" evidence="1">
    <location>
        <begin position="668"/>
        <end position="682"/>
    </location>
</feature>
<feature type="region of interest" description="Disordered" evidence="1">
    <location>
        <begin position="606"/>
        <end position="651"/>
    </location>
</feature>
<feature type="compositionally biased region" description="Basic residues" evidence="1">
    <location>
        <begin position="633"/>
        <end position="642"/>
    </location>
</feature>
<dbReference type="Pfam" id="PF12868">
    <property type="entry name" value="DUF3824"/>
    <property type="match status" value="2"/>
</dbReference>
<feature type="compositionally biased region" description="Basic and acidic residues" evidence="1">
    <location>
        <begin position="106"/>
        <end position="126"/>
    </location>
</feature>
<feature type="region of interest" description="Disordered" evidence="1">
    <location>
        <begin position="86"/>
        <end position="126"/>
    </location>
</feature>
<feature type="region of interest" description="Disordered" evidence="1">
    <location>
        <begin position="374"/>
        <end position="394"/>
    </location>
</feature>
<proteinExistence type="predicted"/>
<feature type="region of interest" description="Disordered" evidence="1">
    <location>
        <begin position="484"/>
        <end position="503"/>
    </location>
</feature>
<dbReference type="InterPro" id="IPR024436">
    <property type="entry name" value="DUF3824"/>
</dbReference>